<feature type="non-terminal residue" evidence="2">
    <location>
        <position position="1"/>
    </location>
</feature>
<keyword evidence="3" id="KW-1185">Reference proteome</keyword>
<evidence type="ECO:0000313" key="2">
    <source>
        <dbReference type="EMBL" id="KAF4731532.1"/>
    </source>
</evidence>
<evidence type="ECO:0000313" key="3">
    <source>
        <dbReference type="Proteomes" id="UP000553632"/>
    </source>
</evidence>
<sequence>GVVLHKRSRESGGGTVALLDEASLVEAAASLREGLYGWFLVQWTRGWCSSWQKLCIRSVINVTRLASTMSSSFSALSGVASVITDLMSPSLASSATAPLPTVMYS</sequence>
<dbReference type="Proteomes" id="UP000553632">
    <property type="component" value="Unassembled WGS sequence"/>
</dbReference>
<proteinExistence type="predicted"/>
<accession>A0A7J6SG42</accession>
<protein>
    <submittedName>
        <fullName evidence="2">Uncharacterized protein</fullName>
    </submittedName>
</protein>
<name>A0A7J6SG42_PEROL</name>
<evidence type="ECO:0000313" key="1">
    <source>
        <dbReference type="EMBL" id="KAF4717545.1"/>
    </source>
</evidence>
<dbReference type="AlphaFoldDB" id="A0A7J6SG42"/>
<feature type="non-terminal residue" evidence="2">
    <location>
        <position position="105"/>
    </location>
</feature>
<comment type="caution">
    <text evidence="2">The sequence shown here is derived from an EMBL/GenBank/DDBJ whole genome shotgun (WGS) entry which is preliminary data.</text>
</comment>
<evidence type="ECO:0000313" key="4">
    <source>
        <dbReference type="Proteomes" id="UP000574390"/>
    </source>
</evidence>
<dbReference type="Proteomes" id="UP000574390">
    <property type="component" value="Unassembled WGS sequence"/>
</dbReference>
<dbReference type="EMBL" id="JABANO010018614">
    <property type="protein sequence ID" value="KAF4731532.1"/>
    <property type="molecule type" value="Genomic_DNA"/>
</dbReference>
<gene>
    <name evidence="1" type="ORF">FOZ62_022568</name>
    <name evidence="2" type="ORF">FOZ63_024995</name>
</gene>
<organism evidence="2 3">
    <name type="scientific">Perkinsus olseni</name>
    <name type="common">Perkinsus atlanticus</name>
    <dbReference type="NCBI Taxonomy" id="32597"/>
    <lineage>
        <taxon>Eukaryota</taxon>
        <taxon>Sar</taxon>
        <taxon>Alveolata</taxon>
        <taxon>Perkinsozoa</taxon>
        <taxon>Perkinsea</taxon>
        <taxon>Perkinsida</taxon>
        <taxon>Perkinsidae</taxon>
        <taxon>Perkinsus</taxon>
    </lineage>
</organism>
<dbReference type="EMBL" id="JABANM010023646">
    <property type="protein sequence ID" value="KAF4717545.1"/>
    <property type="molecule type" value="Genomic_DNA"/>
</dbReference>
<reference evidence="3 4" key="1">
    <citation type="submission" date="2020-04" db="EMBL/GenBank/DDBJ databases">
        <title>Perkinsus olseni comparative genomics.</title>
        <authorList>
            <person name="Bogema D.R."/>
        </authorList>
    </citation>
    <scope>NUCLEOTIDE SEQUENCE [LARGE SCALE GENOMIC DNA]</scope>
    <source>
        <strain evidence="1">ATCC PRA-205</strain>
        <strain evidence="2 3">ATCC PRA-207</strain>
    </source>
</reference>